<feature type="disulfide bond" evidence="6">
    <location>
        <begin position="156"/>
        <end position="176"/>
    </location>
</feature>
<proteinExistence type="inferred from homology"/>
<keyword evidence="5 7" id="KW-0472">Membrane</keyword>
<dbReference type="PANTHER" id="PTHR19282:SF521">
    <property type="entry name" value="IP01817P-RELATED"/>
    <property type="match status" value="1"/>
</dbReference>
<evidence type="ECO:0000256" key="3">
    <source>
        <dbReference type="ARBA" id="ARBA00022692"/>
    </source>
</evidence>
<dbReference type="KEGG" id="dya:Dyak_GE19097"/>
<feature type="transmembrane region" description="Helical" evidence="7">
    <location>
        <begin position="21"/>
        <end position="43"/>
    </location>
</feature>
<dbReference type="AlphaFoldDB" id="B4P1C5"/>
<dbReference type="eggNOG" id="KOG3882">
    <property type="taxonomic scope" value="Eukaryota"/>
</dbReference>
<evidence type="ECO:0000256" key="2">
    <source>
        <dbReference type="ARBA" id="ARBA00006840"/>
    </source>
</evidence>
<evidence type="ECO:0000256" key="6">
    <source>
        <dbReference type="PIRSR" id="PIRSR002419-1"/>
    </source>
</evidence>
<dbReference type="Pfam" id="PF00335">
    <property type="entry name" value="Tetraspanin"/>
    <property type="match status" value="1"/>
</dbReference>
<dbReference type="PANTHER" id="PTHR19282">
    <property type="entry name" value="TETRASPANIN"/>
    <property type="match status" value="1"/>
</dbReference>
<evidence type="ECO:0000313" key="8">
    <source>
        <dbReference type="EMBL" id="EDW89127.2"/>
    </source>
</evidence>
<dbReference type="SUPFAM" id="SSF48652">
    <property type="entry name" value="Tetraspanin"/>
    <property type="match status" value="1"/>
</dbReference>
<dbReference type="InterPro" id="IPR018499">
    <property type="entry name" value="Tetraspanin/Peripherin"/>
</dbReference>
<accession>B4P1C5</accession>
<comment type="similarity">
    <text evidence="2 7">Belongs to the tetraspanin (TM4SF) family.</text>
</comment>
<dbReference type="PRINTS" id="PR00259">
    <property type="entry name" value="TMFOUR"/>
</dbReference>
<dbReference type="PIRSF" id="PIRSF002419">
    <property type="entry name" value="Tetraspanin"/>
    <property type="match status" value="1"/>
</dbReference>
<dbReference type="HOGENOM" id="CLU_055524_6_4_1"/>
<dbReference type="PROSITE" id="PS51257">
    <property type="entry name" value="PROKAR_LIPOPROTEIN"/>
    <property type="match status" value="1"/>
</dbReference>
<protein>
    <recommendedName>
        <fullName evidence="7">Tetraspanin</fullName>
    </recommendedName>
</protein>
<evidence type="ECO:0000256" key="4">
    <source>
        <dbReference type="ARBA" id="ARBA00022989"/>
    </source>
</evidence>
<dbReference type="InterPro" id="IPR008952">
    <property type="entry name" value="Tetraspanin_EC2_sf"/>
</dbReference>
<evidence type="ECO:0000313" key="9">
    <source>
        <dbReference type="Proteomes" id="UP000002282"/>
    </source>
</evidence>
<dbReference type="OrthoDB" id="6239677at2759"/>
<keyword evidence="3 7" id="KW-0812">Transmembrane</keyword>
<feature type="transmembrane region" description="Helical" evidence="7">
    <location>
        <begin position="209"/>
        <end position="229"/>
    </location>
</feature>
<reference evidence="8 9" key="1">
    <citation type="journal article" date="2007" name="Nature">
        <title>Evolution of genes and genomes on the Drosophila phylogeny.</title>
        <authorList>
            <consortium name="Drosophila 12 Genomes Consortium"/>
            <person name="Clark A.G."/>
            <person name="Eisen M.B."/>
            <person name="Smith D.R."/>
            <person name="Bergman C.M."/>
            <person name="Oliver B."/>
            <person name="Markow T.A."/>
            <person name="Kaufman T.C."/>
            <person name="Kellis M."/>
            <person name="Gelbart W."/>
            <person name="Iyer V.N."/>
            <person name="Pollard D.A."/>
            <person name="Sackton T.B."/>
            <person name="Larracuente A.M."/>
            <person name="Singh N.D."/>
            <person name="Abad J.P."/>
            <person name="Abt D.N."/>
            <person name="Adryan B."/>
            <person name="Aguade M."/>
            <person name="Akashi H."/>
            <person name="Anderson W.W."/>
            <person name="Aquadro C.F."/>
            <person name="Ardell D.H."/>
            <person name="Arguello R."/>
            <person name="Artieri C.G."/>
            <person name="Barbash D.A."/>
            <person name="Barker D."/>
            <person name="Barsanti P."/>
            <person name="Batterham P."/>
            <person name="Batzoglou S."/>
            <person name="Begun D."/>
            <person name="Bhutkar A."/>
            <person name="Blanco E."/>
            <person name="Bosak S.A."/>
            <person name="Bradley R.K."/>
            <person name="Brand A.D."/>
            <person name="Brent M.R."/>
            <person name="Brooks A.N."/>
            <person name="Brown R.H."/>
            <person name="Butlin R.K."/>
            <person name="Caggese C."/>
            <person name="Calvi B.R."/>
            <person name="Bernardo de Carvalho A."/>
            <person name="Caspi A."/>
            <person name="Castrezana S."/>
            <person name="Celniker S.E."/>
            <person name="Chang J.L."/>
            <person name="Chapple C."/>
            <person name="Chatterji S."/>
            <person name="Chinwalla A."/>
            <person name="Civetta A."/>
            <person name="Clifton S.W."/>
            <person name="Comeron J.M."/>
            <person name="Costello J.C."/>
            <person name="Coyne J.A."/>
            <person name="Daub J."/>
            <person name="David R.G."/>
            <person name="Delcher A.L."/>
            <person name="Delehaunty K."/>
            <person name="Do C.B."/>
            <person name="Ebling H."/>
            <person name="Edwards K."/>
            <person name="Eickbush T."/>
            <person name="Evans J.D."/>
            <person name="Filipski A."/>
            <person name="Findeiss S."/>
            <person name="Freyhult E."/>
            <person name="Fulton L."/>
            <person name="Fulton R."/>
            <person name="Garcia A.C."/>
            <person name="Gardiner A."/>
            <person name="Garfield D.A."/>
            <person name="Garvin B.E."/>
            <person name="Gibson G."/>
            <person name="Gilbert D."/>
            <person name="Gnerre S."/>
            <person name="Godfrey J."/>
            <person name="Good R."/>
            <person name="Gotea V."/>
            <person name="Gravely B."/>
            <person name="Greenberg A.J."/>
            <person name="Griffiths-Jones S."/>
            <person name="Gross S."/>
            <person name="Guigo R."/>
            <person name="Gustafson E.A."/>
            <person name="Haerty W."/>
            <person name="Hahn M.W."/>
            <person name="Halligan D.L."/>
            <person name="Halpern A.L."/>
            <person name="Halter G.M."/>
            <person name="Han M.V."/>
            <person name="Heger A."/>
            <person name="Hillier L."/>
            <person name="Hinrichs A.S."/>
            <person name="Holmes I."/>
            <person name="Hoskins R.A."/>
            <person name="Hubisz M.J."/>
            <person name="Hultmark D."/>
            <person name="Huntley M.A."/>
            <person name="Jaffe D.B."/>
            <person name="Jagadeeshan S."/>
            <person name="Jeck W.R."/>
            <person name="Johnson J."/>
            <person name="Jones C.D."/>
            <person name="Jordan W.C."/>
            <person name="Karpen G.H."/>
            <person name="Kataoka E."/>
            <person name="Keightley P.D."/>
            <person name="Kheradpour P."/>
            <person name="Kirkness E.F."/>
            <person name="Koerich L.B."/>
            <person name="Kristiansen K."/>
            <person name="Kudrna D."/>
            <person name="Kulathinal R.J."/>
            <person name="Kumar S."/>
            <person name="Kwok R."/>
            <person name="Lander E."/>
            <person name="Langley C.H."/>
            <person name="Lapoint R."/>
            <person name="Lazzaro B.P."/>
            <person name="Lee S.J."/>
            <person name="Levesque L."/>
            <person name="Li R."/>
            <person name="Lin C.F."/>
            <person name="Lin M.F."/>
            <person name="Lindblad-Toh K."/>
            <person name="Llopart A."/>
            <person name="Long M."/>
            <person name="Low L."/>
            <person name="Lozovsky E."/>
            <person name="Lu J."/>
            <person name="Luo M."/>
            <person name="Machado C.A."/>
            <person name="Makalowski W."/>
            <person name="Marzo M."/>
            <person name="Matsuda M."/>
            <person name="Matzkin L."/>
            <person name="McAllister B."/>
            <person name="McBride C.S."/>
            <person name="McKernan B."/>
            <person name="McKernan K."/>
            <person name="Mendez-Lago M."/>
            <person name="Minx P."/>
            <person name="Mollenhauer M.U."/>
            <person name="Montooth K."/>
            <person name="Mount S.M."/>
            <person name="Mu X."/>
            <person name="Myers E."/>
            <person name="Negre B."/>
            <person name="Newfeld S."/>
            <person name="Nielsen R."/>
            <person name="Noor M.A."/>
            <person name="O'Grady P."/>
            <person name="Pachter L."/>
            <person name="Papaceit M."/>
            <person name="Parisi M.J."/>
            <person name="Parisi M."/>
            <person name="Parts L."/>
            <person name="Pedersen J.S."/>
            <person name="Pesole G."/>
            <person name="Phillippy A.M."/>
            <person name="Ponting C.P."/>
            <person name="Pop M."/>
            <person name="Porcelli D."/>
            <person name="Powell J.R."/>
            <person name="Prohaska S."/>
            <person name="Pruitt K."/>
            <person name="Puig M."/>
            <person name="Quesneville H."/>
            <person name="Ram K.R."/>
            <person name="Rand D."/>
            <person name="Rasmussen M.D."/>
            <person name="Reed L.K."/>
            <person name="Reenan R."/>
            <person name="Reily A."/>
            <person name="Remington K.A."/>
            <person name="Rieger T.T."/>
            <person name="Ritchie M.G."/>
            <person name="Robin C."/>
            <person name="Rogers Y.H."/>
            <person name="Rohde C."/>
            <person name="Rozas J."/>
            <person name="Rubenfield M.J."/>
            <person name="Ruiz A."/>
            <person name="Russo S."/>
            <person name="Salzberg S.L."/>
            <person name="Sanchez-Gracia A."/>
            <person name="Saranga D.J."/>
            <person name="Sato H."/>
            <person name="Schaeffer S.W."/>
            <person name="Schatz M.C."/>
            <person name="Schlenke T."/>
            <person name="Schwartz R."/>
            <person name="Segarra C."/>
            <person name="Singh R.S."/>
            <person name="Sirot L."/>
            <person name="Sirota M."/>
            <person name="Sisneros N.B."/>
            <person name="Smith C.D."/>
            <person name="Smith T.F."/>
            <person name="Spieth J."/>
            <person name="Stage D.E."/>
            <person name="Stark A."/>
            <person name="Stephan W."/>
            <person name="Strausberg R.L."/>
            <person name="Strempel S."/>
            <person name="Sturgill D."/>
            <person name="Sutton G."/>
            <person name="Sutton G.G."/>
            <person name="Tao W."/>
            <person name="Teichmann S."/>
            <person name="Tobari Y.N."/>
            <person name="Tomimura Y."/>
            <person name="Tsolas J.M."/>
            <person name="Valente V.L."/>
            <person name="Venter E."/>
            <person name="Venter J.C."/>
            <person name="Vicario S."/>
            <person name="Vieira F.G."/>
            <person name="Vilella A.J."/>
            <person name="Villasante A."/>
            <person name="Walenz B."/>
            <person name="Wang J."/>
            <person name="Wasserman M."/>
            <person name="Watts T."/>
            <person name="Wilson D."/>
            <person name="Wilson R.K."/>
            <person name="Wing R.A."/>
            <person name="Wolfner M.F."/>
            <person name="Wong A."/>
            <person name="Wong G.K."/>
            <person name="Wu C.I."/>
            <person name="Wu G."/>
            <person name="Yamamoto D."/>
            <person name="Yang H.P."/>
            <person name="Yang S.P."/>
            <person name="Yorke J.A."/>
            <person name="Yoshida K."/>
            <person name="Zdobnov E."/>
            <person name="Zhang P."/>
            <person name="Zhang Y."/>
            <person name="Zimin A.V."/>
            <person name="Baldwin J."/>
            <person name="Abdouelleil A."/>
            <person name="Abdulkadir J."/>
            <person name="Abebe A."/>
            <person name="Abera B."/>
            <person name="Abreu J."/>
            <person name="Acer S.C."/>
            <person name="Aftuck L."/>
            <person name="Alexander A."/>
            <person name="An P."/>
            <person name="Anderson E."/>
            <person name="Anderson S."/>
            <person name="Arachi H."/>
            <person name="Azer M."/>
            <person name="Bachantsang P."/>
            <person name="Barry A."/>
            <person name="Bayul T."/>
            <person name="Berlin A."/>
            <person name="Bessette D."/>
            <person name="Bloom T."/>
            <person name="Blye J."/>
            <person name="Boguslavskiy L."/>
            <person name="Bonnet C."/>
            <person name="Boukhgalter B."/>
            <person name="Bourzgui I."/>
            <person name="Brown A."/>
            <person name="Cahill P."/>
            <person name="Channer S."/>
            <person name="Cheshatsang Y."/>
            <person name="Chuda L."/>
            <person name="Citroen M."/>
            <person name="Collymore A."/>
            <person name="Cooke P."/>
            <person name="Costello M."/>
            <person name="D'Aco K."/>
            <person name="Daza R."/>
            <person name="De Haan G."/>
            <person name="DeGray S."/>
            <person name="DeMaso C."/>
            <person name="Dhargay N."/>
            <person name="Dooley K."/>
            <person name="Dooley E."/>
            <person name="Doricent M."/>
            <person name="Dorje P."/>
            <person name="Dorjee K."/>
            <person name="Dupes A."/>
            <person name="Elong R."/>
            <person name="Falk J."/>
            <person name="Farina A."/>
            <person name="Faro S."/>
            <person name="Ferguson D."/>
            <person name="Fisher S."/>
            <person name="Foley C.D."/>
            <person name="Franke A."/>
            <person name="Friedrich D."/>
            <person name="Gadbois L."/>
            <person name="Gearin G."/>
            <person name="Gearin C.R."/>
            <person name="Giannoukos G."/>
            <person name="Goode T."/>
            <person name="Graham J."/>
            <person name="Grandbois E."/>
            <person name="Grewal S."/>
            <person name="Gyaltsen K."/>
            <person name="Hafez N."/>
            <person name="Hagos B."/>
            <person name="Hall J."/>
            <person name="Henson C."/>
            <person name="Hollinger A."/>
            <person name="Honan T."/>
            <person name="Huard M.D."/>
            <person name="Hughes L."/>
            <person name="Hurhula B."/>
            <person name="Husby M.E."/>
            <person name="Kamat A."/>
            <person name="Kanga B."/>
            <person name="Kashin S."/>
            <person name="Khazanovich D."/>
            <person name="Kisner P."/>
            <person name="Lance K."/>
            <person name="Lara M."/>
            <person name="Lee W."/>
            <person name="Lennon N."/>
            <person name="Letendre F."/>
            <person name="LeVine R."/>
            <person name="Lipovsky A."/>
            <person name="Liu X."/>
            <person name="Liu J."/>
            <person name="Liu S."/>
            <person name="Lokyitsang T."/>
            <person name="Lokyitsang Y."/>
            <person name="Lubonja R."/>
            <person name="Lui A."/>
            <person name="MacDonald P."/>
            <person name="Magnisalis V."/>
            <person name="Maru K."/>
            <person name="Matthews C."/>
            <person name="McCusker W."/>
            <person name="McDonough S."/>
            <person name="Mehta T."/>
            <person name="Meldrim J."/>
            <person name="Meneus L."/>
            <person name="Mihai O."/>
            <person name="Mihalev A."/>
            <person name="Mihova T."/>
            <person name="Mittelman R."/>
            <person name="Mlenga V."/>
            <person name="Montmayeur A."/>
            <person name="Mulrain L."/>
            <person name="Navidi A."/>
            <person name="Naylor J."/>
            <person name="Negash T."/>
            <person name="Nguyen T."/>
            <person name="Nguyen N."/>
            <person name="Nicol R."/>
            <person name="Norbu C."/>
            <person name="Norbu N."/>
            <person name="Novod N."/>
            <person name="O'Neill B."/>
            <person name="Osman S."/>
            <person name="Markiewicz E."/>
            <person name="Oyono O.L."/>
            <person name="Patti C."/>
            <person name="Phunkhang P."/>
            <person name="Pierre F."/>
            <person name="Priest M."/>
            <person name="Raghuraman S."/>
            <person name="Rege F."/>
            <person name="Reyes R."/>
            <person name="Rise C."/>
            <person name="Rogov P."/>
            <person name="Ross K."/>
            <person name="Ryan E."/>
            <person name="Settipalli S."/>
            <person name="Shea T."/>
            <person name="Sherpa N."/>
            <person name="Shi L."/>
            <person name="Shih D."/>
            <person name="Sparrow T."/>
            <person name="Spaulding J."/>
            <person name="Stalker J."/>
            <person name="Stange-Thomann N."/>
            <person name="Stavropoulos S."/>
            <person name="Stone C."/>
            <person name="Strader C."/>
            <person name="Tesfaye S."/>
            <person name="Thomson T."/>
            <person name="Thoulutsang Y."/>
            <person name="Thoulutsang D."/>
            <person name="Topham K."/>
            <person name="Topping I."/>
            <person name="Tsamla T."/>
            <person name="Vassiliev H."/>
            <person name="Vo A."/>
            <person name="Wangchuk T."/>
            <person name="Wangdi T."/>
            <person name="Weiand M."/>
            <person name="Wilkinson J."/>
            <person name="Wilson A."/>
            <person name="Yadav S."/>
            <person name="Young G."/>
            <person name="Yu Q."/>
            <person name="Zembek L."/>
            <person name="Zhong D."/>
            <person name="Zimmer A."/>
            <person name="Zwirko Z."/>
            <person name="Jaffe D.B."/>
            <person name="Alvarez P."/>
            <person name="Brockman W."/>
            <person name="Butler J."/>
            <person name="Chin C."/>
            <person name="Gnerre S."/>
            <person name="Grabherr M."/>
            <person name="Kleber M."/>
            <person name="Mauceli E."/>
            <person name="MacCallum I."/>
        </authorList>
    </citation>
    <scope>NUCLEOTIDE SEQUENCE [LARGE SCALE GENOMIC DNA]</scope>
    <source>
        <strain evidence="9">Tai18E2 / Tucson 14021-0261.01</strain>
    </source>
</reference>
<dbReference type="InterPro" id="IPR000301">
    <property type="entry name" value="Tetraspanin_animals"/>
</dbReference>
<evidence type="ECO:0000256" key="1">
    <source>
        <dbReference type="ARBA" id="ARBA00004141"/>
    </source>
</evidence>
<evidence type="ECO:0000256" key="5">
    <source>
        <dbReference type="ARBA" id="ARBA00023136"/>
    </source>
</evidence>
<dbReference type="SMR" id="B4P1C5"/>
<reference evidence="8 9" key="2">
    <citation type="journal article" date="2007" name="PLoS Biol.">
        <title>Principles of genome evolution in the Drosophila melanogaster species group.</title>
        <authorList>
            <person name="Ranz J.M."/>
            <person name="Maurin D."/>
            <person name="Chan Y.S."/>
            <person name="von Grotthuss M."/>
            <person name="Hillier L.W."/>
            <person name="Roote J."/>
            <person name="Ashburner M."/>
            <person name="Bergman C.M."/>
        </authorList>
    </citation>
    <scope>NUCLEOTIDE SEQUENCE [LARGE SCALE GENOMIC DNA]</scope>
    <source>
        <strain evidence="9">Tai18E2 / Tucson 14021-0261.01</strain>
    </source>
</reference>
<sequence length="243" mass="27379">MKIVKIKSSCAMYCTTRLLRYVLCVISGICALGGCLLIWYGAWLLDSLSDEQRVMGMDHGEDLAALLCVLLGTVIVVGSIFGWMAVAKDSRALLICYAVLLVFLLIIQFVMVSISYAASRDSLPDSLTQGLDDLWDAHHEGNSTLNTYEEWVTSLCGRRSAEDYLHLEKMPPPSCCLDRDCTKPMNLFMTGCEVKFKEYVSAKTSNFHSLSWILVFFEFAGSVTTCYLVDSIRNHRDRIRFYN</sequence>
<dbReference type="GO" id="GO:0005886">
    <property type="term" value="C:plasma membrane"/>
    <property type="evidence" value="ECO:0007669"/>
    <property type="project" value="TreeGrafter"/>
</dbReference>
<organism evidence="8 9">
    <name type="scientific">Drosophila yakuba</name>
    <name type="common">Fruit fly</name>
    <dbReference type="NCBI Taxonomy" id="7245"/>
    <lineage>
        <taxon>Eukaryota</taxon>
        <taxon>Metazoa</taxon>
        <taxon>Ecdysozoa</taxon>
        <taxon>Arthropoda</taxon>
        <taxon>Hexapoda</taxon>
        <taxon>Insecta</taxon>
        <taxon>Pterygota</taxon>
        <taxon>Neoptera</taxon>
        <taxon>Endopterygota</taxon>
        <taxon>Diptera</taxon>
        <taxon>Brachycera</taxon>
        <taxon>Muscomorpha</taxon>
        <taxon>Ephydroidea</taxon>
        <taxon>Drosophilidae</taxon>
        <taxon>Drosophila</taxon>
        <taxon>Sophophora</taxon>
    </lineage>
</organism>
<feature type="transmembrane region" description="Helical" evidence="7">
    <location>
        <begin position="93"/>
        <end position="118"/>
    </location>
</feature>
<evidence type="ECO:0000256" key="7">
    <source>
        <dbReference type="RuleBase" id="RU361218"/>
    </source>
</evidence>
<feature type="transmembrane region" description="Helical" evidence="7">
    <location>
        <begin position="63"/>
        <end position="86"/>
    </location>
</feature>
<dbReference type="CDD" id="cd03127">
    <property type="entry name" value="tetraspanin_LEL"/>
    <property type="match status" value="1"/>
</dbReference>
<keyword evidence="6" id="KW-1015">Disulfide bond</keyword>
<name>B4P1C5_DROYA</name>
<dbReference type="EMBL" id="CM000157">
    <property type="protein sequence ID" value="EDW89127.2"/>
    <property type="molecule type" value="Genomic_DNA"/>
</dbReference>
<comment type="subcellular location">
    <subcellularLocation>
        <location evidence="1 7">Membrane</location>
        <topology evidence="1 7">Multi-pass membrane protein</topology>
    </subcellularLocation>
</comment>
<keyword evidence="4 7" id="KW-1133">Transmembrane helix</keyword>
<gene>
    <name evidence="8" type="primary">Dyak\GE19097</name>
    <name evidence="8" type="synonym">dyak_GLEANR_2872</name>
    <name evidence="8" type="synonym">GE19097</name>
    <name evidence="8" type="ORF">Dyak_GE19097</name>
</gene>
<dbReference type="Proteomes" id="UP000002282">
    <property type="component" value="Chromosome 2L"/>
</dbReference>
<keyword evidence="9" id="KW-1185">Reference proteome</keyword>